<sequence length="351" mass="41111">MKNVLVDFSNYDALSGFGEIVRNYCRRLAVADVPDMHFIFIIPKKHIGEFGPHIDYIATENRKREIRRYPNHIDLWHATDQQFGYRRHTKGTLQLLTVHDLNYLYEKHGIHLLRHKIEMPWLIHRSDAITVISEYVKKDVEQHIPFLNKEPQVIYNGIDDVEAHPRKQPSFVKDEHAPFFLCIGHVREKKNIHTVVPMMKYFPNHHLYICGANHWAYADKIRSMVAPEDKDRIVLTGKIADEEKCWLMAHADALLFPSKLEGFGIPVLEAMRFGTKVFSSRFSCLPEVCSTHASYWDSYEPEAMAEVVRKGLEGWSRDGQEAVDARAYSRTFNYDHYTEQYIALYRQLLHI</sequence>
<proteinExistence type="predicted"/>
<dbReference type="GO" id="GO:0009103">
    <property type="term" value="P:lipopolysaccharide biosynthetic process"/>
    <property type="evidence" value="ECO:0007669"/>
    <property type="project" value="TreeGrafter"/>
</dbReference>
<dbReference type="Pfam" id="PF13439">
    <property type="entry name" value="Glyco_transf_4"/>
    <property type="match status" value="1"/>
</dbReference>
<dbReference type="PANTHER" id="PTHR46401">
    <property type="entry name" value="GLYCOSYLTRANSFERASE WBBK-RELATED"/>
    <property type="match status" value="1"/>
</dbReference>
<feature type="domain" description="Glycosyl transferase family 1" evidence="2">
    <location>
        <begin position="168"/>
        <end position="315"/>
    </location>
</feature>
<keyword evidence="1 4" id="KW-0808">Transferase</keyword>
<dbReference type="AlphaFoldDB" id="A0A1G7RXH4"/>
<feature type="domain" description="Glycosyltransferase subfamily 4-like N-terminal" evidence="3">
    <location>
        <begin position="51"/>
        <end position="160"/>
    </location>
</feature>
<accession>A0A1G7RXH4</accession>
<dbReference type="Pfam" id="PF00534">
    <property type="entry name" value="Glycos_transf_1"/>
    <property type="match status" value="1"/>
</dbReference>
<evidence type="ECO:0000313" key="4">
    <source>
        <dbReference type="EMBL" id="SDG15452.1"/>
    </source>
</evidence>
<dbReference type="RefSeq" id="WP_091813588.1">
    <property type="nucleotide sequence ID" value="NZ_FNCQ01000001.1"/>
</dbReference>
<protein>
    <submittedName>
        <fullName evidence="4">Glycosyltransferase involved in cell wall bisynthesis</fullName>
    </submittedName>
</protein>
<dbReference type="Gene3D" id="3.40.50.2000">
    <property type="entry name" value="Glycogen Phosphorylase B"/>
    <property type="match status" value="2"/>
</dbReference>
<dbReference type="STRING" id="645274.SAMN04487901_101129"/>
<reference evidence="5" key="1">
    <citation type="submission" date="2016-10" db="EMBL/GenBank/DDBJ databases">
        <authorList>
            <person name="Varghese N."/>
            <person name="Submissions S."/>
        </authorList>
    </citation>
    <scope>NUCLEOTIDE SEQUENCE [LARGE SCALE GENOMIC DNA]</scope>
    <source>
        <strain evidence="5">BP1-148</strain>
    </source>
</reference>
<evidence type="ECO:0000256" key="1">
    <source>
        <dbReference type="ARBA" id="ARBA00022679"/>
    </source>
</evidence>
<dbReference type="CDD" id="cd03809">
    <property type="entry name" value="GT4_MtfB-like"/>
    <property type="match status" value="1"/>
</dbReference>
<dbReference type="InterPro" id="IPR001296">
    <property type="entry name" value="Glyco_trans_1"/>
</dbReference>
<dbReference type="SUPFAM" id="SSF53756">
    <property type="entry name" value="UDP-Glycosyltransferase/glycogen phosphorylase"/>
    <property type="match status" value="1"/>
</dbReference>
<evidence type="ECO:0000259" key="2">
    <source>
        <dbReference type="Pfam" id="PF00534"/>
    </source>
</evidence>
<name>A0A1G7RXH4_9BACT</name>
<evidence type="ECO:0000259" key="3">
    <source>
        <dbReference type="Pfam" id="PF13439"/>
    </source>
</evidence>
<dbReference type="PANTHER" id="PTHR46401:SF2">
    <property type="entry name" value="GLYCOSYLTRANSFERASE WBBK-RELATED"/>
    <property type="match status" value="1"/>
</dbReference>
<dbReference type="GO" id="GO:0016757">
    <property type="term" value="F:glycosyltransferase activity"/>
    <property type="evidence" value="ECO:0007669"/>
    <property type="project" value="InterPro"/>
</dbReference>
<organism evidence="4 5">
    <name type="scientific">Prevotella communis</name>
    <dbReference type="NCBI Taxonomy" id="2913614"/>
    <lineage>
        <taxon>Bacteria</taxon>
        <taxon>Pseudomonadati</taxon>
        <taxon>Bacteroidota</taxon>
        <taxon>Bacteroidia</taxon>
        <taxon>Bacteroidales</taxon>
        <taxon>Prevotellaceae</taxon>
        <taxon>Prevotella</taxon>
    </lineage>
</organism>
<evidence type="ECO:0000313" key="5">
    <source>
        <dbReference type="Proteomes" id="UP000198779"/>
    </source>
</evidence>
<dbReference type="InterPro" id="IPR028098">
    <property type="entry name" value="Glyco_trans_4-like_N"/>
</dbReference>
<keyword evidence="5" id="KW-1185">Reference proteome</keyword>
<dbReference type="Proteomes" id="UP000198779">
    <property type="component" value="Unassembled WGS sequence"/>
</dbReference>
<gene>
    <name evidence="4" type="ORF">SAMN04487901_101129</name>
</gene>
<dbReference type="EMBL" id="FNCQ01000001">
    <property type="protein sequence ID" value="SDG15452.1"/>
    <property type="molecule type" value="Genomic_DNA"/>
</dbReference>